<protein>
    <submittedName>
        <fullName evidence="6">Aminopeptidase P family protein</fullName>
    </submittedName>
</protein>
<feature type="domain" description="Peptidase M24" evidence="4">
    <location>
        <begin position="159"/>
        <end position="362"/>
    </location>
</feature>
<reference evidence="6 7" key="1">
    <citation type="submission" date="2020-11" db="EMBL/GenBank/DDBJ databases">
        <title>Corynebacterium sp. ZJ-599.</title>
        <authorList>
            <person name="Zhou J."/>
        </authorList>
    </citation>
    <scope>NUCLEOTIDE SEQUENCE [LARGE SCALE GENOMIC DNA]</scope>
    <source>
        <strain evidence="6 7">ZJ-599</strain>
    </source>
</reference>
<dbReference type="InterPro" id="IPR000587">
    <property type="entry name" value="Creatinase_N"/>
</dbReference>
<dbReference type="InterPro" id="IPR050659">
    <property type="entry name" value="Peptidase_M24B"/>
</dbReference>
<organism evidence="6 7">
    <name type="scientific">Corynebacterium lizhenjunii</name>
    <dbReference type="NCBI Taxonomy" id="2709394"/>
    <lineage>
        <taxon>Bacteria</taxon>
        <taxon>Bacillati</taxon>
        <taxon>Actinomycetota</taxon>
        <taxon>Actinomycetes</taxon>
        <taxon>Mycobacteriales</taxon>
        <taxon>Corynebacteriaceae</taxon>
        <taxon>Corynebacterium</taxon>
    </lineage>
</organism>
<dbReference type="Gene3D" id="3.90.230.10">
    <property type="entry name" value="Creatinase/methionine aminopeptidase superfamily"/>
    <property type="match status" value="1"/>
</dbReference>
<keyword evidence="6" id="KW-0031">Aminopeptidase</keyword>
<sequence>MTLLESKFPAEVYAQRLAQAKGLAADSALDAVVVGTGAEFAYLTGSWVSSHERLTALVIPADGDPFIVAPQTDVADLADAPVAELELAIVAWRDGQDPYATVAEGIGEGSGGAAVWAVTGELRADHLLRLQEHTSARFVLANTVLAALFSVKDPEEIAQLEAAARAIDRVHAGVPELLVPGATEAQVAEVLHQRILEEHDSVDFVIVGSGPNGANPHHSFSGRALELGDPVVVDLGGTLGAGYHSDCTRTYVVGGPEAASEEFVQAYEVLERAQKAARELAGPGRSAGTVDEAAREVLREAGYGEEFFHRTGHGIGLSVHEEPFIVGGNQLQLLENMAFSIEPGIYRAGHWGMRLEDIVVTTPEGIRSLNQVERGLR</sequence>
<feature type="domain" description="Creatinase N-terminal" evidence="5">
    <location>
        <begin position="16"/>
        <end position="141"/>
    </location>
</feature>
<dbReference type="PROSITE" id="PS00491">
    <property type="entry name" value="PROLINE_PEPTIDASE"/>
    <property type="match status" value="1"/>
</dbReference>
<keyword evidence="1 3" id="KW-0479">Metal-binding</keyword>
<dbReference type="EMBL" id="CP064954">
    <property type="protein sequence ID" value="QPK80318.1"/>
    <property type="molecule type" value="Genomic_DNA"/>
</dbReference>
<dbReference type="KEGG" id="cliz:G7Y31_05805"/>
<gene>
    <name evidence="6" type="ORF">G7Y31_05805</name>
</gene>
<keyword evidence="7" id="KW-1185">Reference proteome</keyword>
<proteinExistence type="inferred from homology"/>
<dbReference type="Gene3D" id="3.40.350.10">
    <property type="entry name" value="Creatinase/prolidase N-terminal domain"/>
    <property type="match status" value="1"/>
</dbReference>
<keyword evidence="2" id="KW-0378">Hydrolase</keyword>
<evidence type="ECO:0000313" key="7">
    <source>
        <dbReference type="Proteomes" id="UP000594681"/>
    </source>
</evidence>
<evidence type="ECO:0000256" key="3">
    <source>
        <dbReference type="RuleBase" id="RU000590"/>
    </source>
</evidence>
<dbReference type="RefSeq" id="WP_165008042.1">
    <property type="nucleotide sequence ID" value="NZ_CP064954.1"/>
</dbReference>
<evidence type="ECO:0000313" key="6">
    <source>
        <dbReference type="EMBL" id="QPK80318.1"/>
    </source>
</evidence>
<evidence type="ECO:0000256" key="2">
    <source>
        <dbReference type="ARBA" id="ARBA00022801"/>
    </source>
</evidence>
<accession>A0A7T0KGD6</accession>
<dbReference type="InterPro" id="IPR001131">
    <property type="entry name" value="Peptidase_M24B_aminopep-P_CS"/>
</dbReference>
<name>A0A7T0KGD6_9CORY</name>
<dbReference type="PANTHER" id="PTHR46112:SF3">
    <property type="entry name" value="AMINOPEPTIDASE YPDF"/>
    <property type="match status" value="1"/>
</dbReference>
<dbReference type="Pfam" id="PF01321">
    <property type="entry name" value="Creatinase_N"/>
    <property type="match status" value="1"/>
</dbReference>
<evidence type="ECO:0000259" key="4">
    <source>
        <dbReference type="Pfam" id="PF00557"/>
    </source>
</evidence>
<dbReference type="InterPro" id="IPR000994">
    <property type="entry name" value="Pept_M24"/>
</dbReference>
<evidence type="ECO:0000256" key="1">
    <source>
        <dbReference type="ARBA" id="ARBA00022723"/>
    </source>
</evidence>
<keyword evidence="6" id="KW-0645">Protease</keyword>
<dbReference type="InterPro" id="IPR036005">
    <property type="entry name" value="Creatinase/aminopeptidase-like"/>
</dbReference>
<dbReference type="GO" id="GO:0004177">
    <property type="term" value="F:aminopeptidase activity"/>
    <property type="evidence" value="ECO:0007669"/>
    <property type="project" value="UniProtKB-KW"/>
</dbReference>
<dbReference type="InterPro" id="IPR029149">
    <property type="entry name" value="Creatin/AminoP/Spt16_N"/>
</dbReference>
<dbReference type="Proteomes" id="UP000594681">
    <property type="component" value="Chromosome"/>
</dbReference>
<dbReference type="AlphaFoldDB" id="A0A7T0KGD6"/>
<comment type="similarity">
    <text evidence="3">Belongs to the peptidase M24B family.</text>
</comment>
<dbReference type="PANTHER" id="PTHR46112">
    <property type="entry name" value="AMINOPEPTIDASE"/>
    <property type="match status" value="1"/>
</dbReference>
<dbReference type="Pfam" id="PF00557">
    <property type="entry name" value="Peptidase_M24"/>
    <property type="match status" value="1"/>
</dbReference>
<dbReference type="SUPFAM" id="SSF53092">
    <property type="entry name" value="Creatinase/prolidase N-terminal domain"/>
    <property type="match status" value="1"/>
</dbReference>
<dbReference type="SUPFAM" id="SSF55920">
    <property type="entry name" value="Creatinase/aminopeptidase"/>
    <property type="match status" value="1"/>
</dbReference>
<dbReference type="GO" id="GO:0046872">
    <property type="term" value="F:metal ion binding"/>
    <property type="evidence" value="ECO:0007669"/>
    <property type="project" value="UniProtKB-KW"/>
</dbReference>
<evidence type="ECO:0000259" key="5">
    <source>
        <dbReference type="Pfam" id="PF01321"/>
    </source>
</evidence>